<comment type="caution">
    <text evidence="2">The sequence shown here is derived from an EMBL/GenBank/DDBJ whole genome shotgun (WGS) entry which is preliminary data.</text>
</comment>
<dbReference type="CDD" id="cd00303">
    <property type="entry name" value="retropepsin_like"/>
    <property type="match status" value="1"/>
</dbReference>
<dbReference type="Pfam" id="PF03564">
    <property type="entry name" value="DUF1759"/>
    <property type="match status" value="1"/>
</dbReference>
<dbReference type="PANTHER" id="PTHR22954:SF3">
    <property type="entry name" value="PROTEIN CBG08539"/>
    <property type="match status" value="1"/>
</dbReference>
<proteinExistence type="predicted"/>
<dbReference type="InterPro" id="IPR005312">
    <property type="entry name" value="DUF1759"/>
</dbReference>
<dbReference type="InterPro" id="IPR021109">
    <property type="entry name" value="Peptidase_aspartic_dom_sf"/>
</dbReference>
<dbReference type="Gene3D" id="2.40.70.10">
    <property type="entry name" value="Acid Proteases"/>
    <property type="match status" value="1"/>
</dbReference>
<name>A0AAW2HQH2_9NEOP</name>
<feature type="coiled-coil region" evidence="1">
    <location>
        <begin position="1"/>
        <end position="52"/>
    </location>
</feature>
<organism evidence="2">
    <name type="scientific">Menopon gallinae</name>
    <name type="common">poultry shaft louse</name>
    <dbReference type="NCBI Taxonomy" id="328185"/>
    <lineage>
        <taxon>Eukaryota</taxon>
        <taxon>Metazoa</taxon>
        <taxon>Ecdysozoa</taxon>
        <taxon>Arthropoda</taxon>
        <taxon>Hexapoda</taxon>
        <taxon>Insecta</taxon>
        <taxon>Pterygota</taxon>
        <taxon>Neoptera</taxon>
        <taxon>Paraneoptera</taxon>
        <taxon>Psocodea</taxon>
        <taxon>Troctomorpha</taxon>
        <taxon>Phthiraptera</taxon>
        <taxon>Amblycera</taxon>
        <taxon>Menoponidae</taxon>
        <taxon>Menopon</taxon>
    </lineage>
</organism>
<reference evidence="2" key="1">
    <citation type="journal article" date="2024" name="Gigascience">
        <title>Chromosome-level genome of the poultry shaft louse Menopon gallinae provides insight into the host-switching and adaptive evolution of parasitic lice.</title>
        <authorList>
            <person name="Xu Y."/>
            <person name="Ma L."/>
            <person name="Liu S."/>
            <person name="Liang Y."/>
            <person name="Liu Q."/>
            <person name="He Z."/>
            <person name="Tian L."/>
            <person name="Duan Y."/>
            <person name="Cai W."/>
            <person name="Li H."/>
            <person name="Song F."/>
        </authorList>
    </citation>
    <scope>NUCLEOTIDE SEQUENCE</scope>
    <source>
        <strain evidence="2">Cailab_2023a</strain>
    </source>
</reference>
<dbReference type="AlphaFoldDB" id="A0AAW2HQH2"/>
<dbReference type="PANTHER" id="PTHR22954">
    <property type="entry name" value="RETROVIRAL PROTEASE-RELATED"/>
    <property type="match status" value="1"/>
</dbReference>
<sequence length="441" mass="50273">MDKLQRARRYLRMRLRGLLEELQGGKVTSINIQMYESHYKEQKENLKKIHMEIINAITNDEEEEAMMVQCMEDERCLLEIGNLLSIIKQSAQTEGRSERNTATQVTLPQICLPVFNGSIAEWLSFADLFKAAVDGNSAISNAQRLQYLKGALRGEAANVIKHLPITEQNYAGAWDLLERRYNNMRLVANTTIQRLLRFQMKKGEGSLRSLLDTFYETDKSLTTLSPDLNKWELVISNIILNHVEEEVRHAWELSLEDTDVPTLQKLLNFLEVRTRCDGKHHTLLHYEPKKNFSTWSQNEVLLPTVDISIEDDNGKVHRLRALLDSGSQFNLIPGEVAKKLRMRQKSSSINISTAAGNLQLPNSVDLKISTPVYKKTAKCYVVEKLHVTLPSSRITTSEWKHIEGLELADKQFYEPRKVDLILGVGICSELMADGLIRGTPT</sequence>
<evidence type="ECO:0008006" key="3">
    <source>
        <dbReference type="Google" id="ProtNLM"/>
    </source>
</evidence>
<keyword evidence="1" id="KW-0175">Coiled coil</keyword>
<evidence type="ECO:0000313" key="2">
    <source>
        <dbReference type="EMBL" id="KAL0271866.1"/>
    </source>
</evidence>
<accession>A0AAW2HQH2</accession>
<dbReference type="EMBL" id="JARGDH010000004">
    <property type="protein sequence ID" value="KAL0271866.1"/>
    <property type="molecule type" value="Genomic_DNA"/>
</dbReference>
<protein>
    <recommendedName>
        <fullName evidence="3">Gag-pol polyprotein</fullName>
    </recommendedName>
</protein>
<gene>
    <name evidence="2" type="ORF">PYX00_008830</name>
</gene>
<evidence type="ECO:0000256" key="1">
    <source>
        <dbReference type="SAM" id="Coils"/>
    </source>
</evidence>